<dbReference type="EMBL" id="VXIT01000016">
    <property type="protein sequence ID" value="KAA6407692.1"/>
    <property type="molecule type" value="Genomic_DNA"/>
</dbReference>
<keyword evidence="3" id="KW-0479">Metal-binding</keyword>
<dbReference type="GO" id="GO:0046103">
    <property type="term" value="P:inosine biosynthetic process"/>
    <property type="evidence" value="ECO:0007669"/>
    <property type="project" value="TreeGrafter"/>
</dbReference>
<dbReference type="PANTHER" id="PTHR11409:SF42">
    <property type="entry name" value="ADENOSINE DEAMINASE-LIKE PROTEIN"/>
    <property type="match status" value="1"/>
</dbReference>
<dbReference type="PANTHER" id="PTHR11409">
    <property type="entry name" value="ADENOSINE DEAMINASE"/>
    <property type="match status" value="1"/>
</dbReference>
<dbReference type="Proteomes" id="UP000324767">
    <property type="component" value="Unassembled WGS sequence"/>
</dbReference>
<dbReference type="GO" id="GO:0006154">
    <property type="term" value="P:adenosine catabolic process"/>
    <property type="evidence" value="ECO:0007669"/>
    <property type="project" value="TreeGrafter"/>
</dbReference>
<dbReference type="Pfam" id="PF00962">
    <property type="entry name" value="A_deaminase"/>
    <property type="match status" value="1"/>
</dbReference>
<reference evidence="9 10" key="1">
    <citation type="submission" date="2019-09" db="EMBL/GenBank/DDBJ databases">
        <title>The hologenome of the rock-dwelling lichen Lasallia pustulata.</title>
        <authorList>
            <person name="Greshake Tzovaras B."/>
            <person name="Segers F."/>
            <person name="Bicker A."/>
            <person name="Dal Grande F."/>
            <person name="Otte J."/>
            <person name="Hankeln T."/>
            <person name="Schmitt I."/>
            <person name="Ebersberger I."/>
        </authorList>
    </citation>
    <scope>NUCLEOTIDE SEQUENCE [LARGE SCALE GENOMIC DNA]</scope>
    <source>
        <strain evidence="9">A1-1</strain>
    </source>
</reference>
<feature type="domain" description="Adenosine deaminase" evidence="8">
    <location>
        <begin position="16"/>
        <end position="338"/>
    </location>
</feature>
<sequence length="351" mass="38439">MTAARPVDAAFTKRLPKIELHAHLSGSISRQSLHETWAQLKAETPAFSLEDPLTAMPSSKVDYDINTFFPLFSTYIHHLITTLPALTSTTHSVLSSFAHDSVIYAELRTTPRAQPSFTKAEYVSTILDCIASPGHSPLTCALILSIDRSNTAAEAMEVVDLAVRYRARGVVGVDLCGNPARGDVGIYRDAFGKAKAEGLGVTLHFAEVAAAGGEEELWTLLGYGPDRIGHVIHVSEEVKREIIRRRVGLEFCLSCNVHAKLIDGGIGDHHLRWWRGKGCPIALCTDDVGVFCSPLSNEFLLAAEHFKLSRKDLVELCSDSVGMIFGDDEQKRRLRSLLVTFGKEENLALDA</sequence>
<organism evidence="9 10">
    <name type="scientific">Lasallia pustulata</name>
    <dbReference type="NCBI Taxonomy" id="136370"/>
    <lineage>
        <taxon>Eukaryota</taxon>
        <taxon>Fungi</taxon>
        <taxon>Dikarya</taxon>
        <taxon>Ascomycota</taxon>
        <taxon>Pezizomycotina</taxon>
        <taxon>Lecanoromycetes</taxon>
        <taxon>OSLEUM clade</taxon>
        <taxon>Umbilicariomycetidae</taxon>
        <taxon>Umbilicariales</taxon>
        <taxon>Umbilicariaceae</taxon>
        <taxon>Lasallia</taxon>
    </lineage>
</organism>
<evidence type="ECO:0000259" key="8">
    <source>
        <dbReference type="Pfam" id="PF00962"/>
    </source>
</evidence>
<keyword evidence="4" id="KW-0378">Hydrolase</keyword>
<dbReference type="InterPro" id="IPR032466">
    <property type="entry name" value="Metal_Hydrolase"/>
</dbReference>
<evidence type="ECO:0000256" key="3">
    <source>
        <dbReference type="ARBA" id="ARBA00022723"/>
    </source>
</evidence>
<accession>A0A5M8PG35</accession>
<dbReference type="Gene3D" id="3.20.20.140">
    <property type="entry name" value="Metal-dependent hydrolases"/>
    <property type="match status" value="1"/>
</dbReference>
<dbReference type="GO" id="GO:0046872">
    <property type="term" value="F:metal ion binding"/>
    <property type="evidence" value="ECO:0007669"/>
    <property type="project" value="UniProtKB-KW"/>
</dbReference>
<keyword evidence="6" id="KW-0546">Nucleotide metabolism</keyword>
<dbReference type="GO" id="GO:0004000">
    <property type="term" value="F:adenosine deaminase activity"/>
    <property type="evidence" value="ECO:0007669"/>
    <property type="project" value="TreeGrafter"/>
</dbReference>
<evidence type="ECO:0000256" key="4">
    <source>
        <dbReference type="ARBA" id="ARBA00022801"/>
    </source>
</evidence>
<proteinExistence type="inferred from homology"/>
<keyword evidence="5" id="KW-0862">Zinc</keyword>
<dbReference type="AlphaFoldDB" id="A0A5M8PG35"/>
<dbReference type="SUPFAM" id="SSF51556">
    <property type="entry name" value="Metallo-dependent hydrolases"/>
    <property type="match status" value="1"/>
</dbReference>
<protein>
    <submittedName>
        <fullName evidence="9">Adenosine deaminase</fullName>
    </submittedName>
</protein>
<dbReference type="OrthoDB" id="272271at2759"/>
<evidence type="ECO:0000256" key="1">
    <source>
        <dbReference type="ARBA" id="ARBA00001947"/>
    </source>
</evidence>
<evidence type="ECO:0000313" key="10">
    <source>
        <dbReference type="Proteomes" id="UP000324767"/>
    </source>
</evidence>
<dbReference type="InterPro" id="IPR006330">
    <property type="entry name" value="Ado/ade_deaminase"/>
</dbReference>
<evidence type="ECO:0000256" key="5">
    <source>
        <dbReference type="ARBA" id="ARBA00022833"/>
    </source>
</evidence>
<gene>
    <name evidence="9" type="ORF">FRX48_08530</name>
</gene>
<comment type="similarity">
    <text evidence="2">Belongs to the metallo-dependent hydrolases superfamily. Adenosine and AMP deaminases family.</text>
</comment>
<evidence type="ECO:0000256" key="7">
    <source>
        <dbReference type="ARBA" id="ARBA00048787"/>
    </source>
</evidence>
<comment type="cofactor">
    <cofactor evidence="1">
        <name>Zn(2+)</name>
        <dbReference type="ChEBI" id="CHEBI:29105"/>
    </cofactor>
</comment>
<dbReference type="InterPro" id="IPR001365">
    <property type="entry name" value="A_deaminase_dom"/>
</dbReference>
<evidence type="ECO:0000256" key="6">
    <source>
        <dbReference type="ARBA" id="ARBA00023080"/>
    </source>
</evidence>
<evidence type="ECO:0000256" key="2">
    <source>
        <dbReference type="ARBA" id="ARBA00006676"/>
    </source>
</evidence>
<comment type="caution">
    <text evidence="9">The sequence shown here is derived from an EMBL/GenBank/DDBJ whole genome shotgun (WGS) entry which is preliminary data.</text>
</comment>
<dbReference type="GO" id="GO:0009117">
    <property type="term" value="P:nucleotide metabolic process"/>
    <property type="evidence" value="ECO:0007669"/>
    <property type="project" value="UniProtKB-KW"/>
</dbReference>
<evidence type="ECO:0000313" key="9">
    <source>
        <dbReference type="EMBL" id="KAA6407692.1"/>
    </source>
</evidence>
<name>A0A5M8PG35_9LECA</name>
<comment type="catalytic activity">
    <reaction evidence="7">
        <text>N(6)-methyl-AMP + H2O + H(+) = IMP + methylamine</text>
        <dbReference type="Rhea" id="RHEA:16001"/>
        <dbReference type="ChEBI" id="CHEBI:15377"/>
        <dbReference type="ChEBI" id="CHEBI:15378"/>
        <dbReference type="ChEBI" id="CHEBI:58053"/>
        <dbReference type="ChEBI" id="CHEBI:59338"/>
        <dbReference type="ChEBI" id="CHEBI:144842"/>
    </reaction>
    <physiologicalReaction direction="left-to-right" evidence="7">
        <dbReference type="Rhea" id="RHEA:16002"/>
    </physiologicalReaction>
</comment>